<keyword evidence="1" id="KW-0472">Membrane</keyword>
<dbReference type="Pfam" id="PF07698">
    <property type="entry name" value="7TM-7TMR_HD"/>
    <property type="match status" value="1"/>
</dbReference>
<proteinExistence type="predicted"/>
<dbReference type="RefSeq" id="WP_406787836.1">
    <property type="nucleotide sequence ID" value="NZ_JBJIAA010000009.1"/>
</dbReference>
<keyword evidence="1" id="KW-1133">Transmembrane helix</keyword>
<reference evidence="3 4" key="1">
    <citation type="submission" date="2024-11" db="EMBL/GenBank/DDBJ databases">
        <authorList>
            <person name="Heng Y.C."/>
            <person name="Lim A.C.H."/>
            <person name="Lee J.K.Y."/>
            <person name="Kittelmann S."/>
        </authorList>
    </citation>
    <scope>NUCLEOTIDE SEQUENCE [LARGE SCALE GENOMIC DNA]</scope>
    <source>
        <strain evidence="3 4">WILCCON 0114</strain>
    </source>
</reference>
<accession>A0ABW8TF98</accession>
<feature type="transmembrane region" description="Helical" evidence="1">
    <location>
        <begin position="417"/>
        <end position="437"/>
    </location>
</feature>
<dbReference type="Pfam" id="PF07697">
    <property type="entry name" value="7TMR-HDED"/>
    <property type="match status" value="1"/>
</dbReference>
<dbReference type="InterPro" id="IPR006675">
    <property type="entry name" value="HDIG_dom"/>
</dbReference>
<feature type="transmembrane region" description="Helical" evidence="1">
    <location>
        <begin position="347"/>
        <end position="372"/>
    </location>
</feature>
<feature type="domain" description="HD/PDEase" evidence="2">
    <location>
        <begin position="466"/>
        <end position="624"/>
    </location>
</feature>
<feature type="transmembrane region" description="Helical" evidence="1">
    <location>
        <begin position="318"/>
        <end position="335"/>
    </location>
</feature>
<organism evidence="3 4">
    <name type="scientific">Clostridium neuense</name>
    <dbReference type="NCBI Taxonomy" id="1728934"/>
    <lineage>
        <taxon>Bacteria</taxon>
        <taxon>Bacillati</taxon>
        <taxon>Bacillota</taxon>
        <taxon>Clostridia</taxon>
        <taxon>Eubacteriales</taxon>
        <taxon>Clostridiaceae</taxon>
        <taxon>Clostridium</taxon>
    </lineage>
</organism>
<dbReference type="InterPro" id="IPR003607">
    <property type="entry name" value="HD/PDEase_dom"/>
</dbReference>
<dbReference type="NCBIfam" id="TIGR00277">
    <property type="entry name" value="HDIG"/>
    <property type="match status" value="1"/>
</dbReference>
<evidence type="ECO:0000313" key="4">
    <source>
        <dbReference type="Proteomes" id="UP001623592"/>
    </source>
</evidence>
<feature type="transmembrane region" description="Helical" evidence="1">
    <location>
        <begin position="294"/>
        <end position="312"/>
    </location>
</feature>
<dbReference type="Proteomes" id="UP001623592">
    <property type="component" value="Unassembled WGS sequence"/>
</dbReference>
<dbReference type="Gene3D" id="1.10.3210.10">
    <property type="entry name" value="Hypothetical protein af1432"/>
    <property type="match status" value="1"/>
</dbReference>
<dbReference type="SMART" id="SM00471">
    <property type="entry name" value="HDc"/>
    <property type="match status" value="1"/>
</dbReference>
<protein>
    <submittedName>
        <fullName evidence="3">HD family phosphohydrolase</fullName>
    </submittedName>
</protein>
<dbReference type="PANTHER" id="PTHR36442:SF1">
    <property type="entry name" value="CYCLIC-DI-AMP PHOSPHODIESTERASE PGPH"/>
    <property type="match status" value="1"/>
</dbReference>
<feature type="transmembrane region" description="Helical" evidence="1">
    <location>
        <begin position="384"/>
        <end position="405"/>
    </location>
</feature>
<evidence type="ECO:0000256" key="1">
    <source>
        <dbReference type="SAM" id="Phobius"/>
    </source>
</evidence>
<feature type="transmembrane region" description="Helical" evidence="1">
    <location>
        <begin position="260"/>
        <end position="282"/>
    </location>
</feature>
<gene>
    <name evidence="3" type="ORF">ACJDT4_12165</name>
</gene>
<sequence length="687" mass="77607">MKIFMLMKRNDVKKMLILLASFFIIFGIILTSLITKKYNLKEGDIAKVDIKAPRDVKDRNATNDRINQAVNSVGLQYNKNSQVLDDSLNDLNGNFAVINSVKDTNSDNAKKLEQLKGSITINISDSDVNTILSMSKDDIKNLQQVLVKTIKEIYKGEIRDDNLQDIKKAKEAVDAQLKSDKLNKIEDNLAKNIAYSYIKTNMTYDAEKTKDIKEEIAKKVSPVMVKKEQVIVKEGEPVTANEIAILEDLGLLNSKNNYNWYIYISLAMLVSLMLFLETYYIFKYYRQIYNDNAKLLMVFILNIISIVLARTISVISPFLIPLACIPMLLTLLLDYKIALIESILNSILISAVCEFNTEIIMLTILSCILVSIVFRKMQERSDTIYAAMFIAFVSAIVAFSVGFLLSNNVIDNVQKAAFTFVGGILSSILTIGFLPIFENIFGIVTSVKLLELSDPNHPLMKKLLMEAPGTYHHSIMVANLAEVAVEKVGGNPLLARVSAYYHDIGKIKRPYFFKENQIGVENPHSKINPNLSALVIISHVKDGIELAKEYKIPEIIQNAIQQHHGNTLVKYFYITLKNSSENPDEVKEENFRYPGPVPESKEIAIIMLADSIEAAVRSIHEPTKCKVEEMINNIINERLNDGQLSNCDLTLKDIGEIRKAFLKALLGIYHQRIEYPVDKSELKKQKE</sequence>
<dbReference type="Pfam" id="PF01966">
    <property type="entry name" value="HD"/>
    <property type="match status" value="1"/>
</dbReference>
<evidence type="ECO:0000259" key="2">
    <source>
        <dbReference type="SMART" id="SM00471"/>
    </source>
</evidence>
<name>A0ABW8TF98_9CLOT</name>
<dbReference type="InterPro" id="IPR006674">
    <property type="entry name" value="HD_domain"/>
</dbReference>
<dbReference type="PANTHER" id="PTHR36442">
    <property type="entry name" value="CYCLIC-DI-AMP PHOSPHODIESTERASE PGPH"/>
    <property type="match status" value="1"/>
</dbReference>
<dbReference type="CDD" id="cd00077">
    <property type="entry name" value="HDc"/>
    <property type="match status" value="1"/>
</dbReference>
<dbReference type="InterPro" id="IPR011624">
    <property type="entry name" value="Metal-dep_PHydrolase_7TM_extra"/>
</dbReference>
<keyword evidence="4" id="KW-1185">Reference proteome</keyword>
<dbReference type="InterPro" id="IPR052722">
    <property type="entry name" value="PgpH_phosphodiesterase"/>
</dbReference>
<dbReference type="SUPFAM" id="SSF109604">
    <property type="entry name" value="HD-domain/PDEase-like"/>
    <property type="match status" value="1"/>
</dbReference>
<dbReference type="EMBL" id="JBJIAA010000009">
    <property type="protein sequence ID" value="MFL0251181.1"/>
    <property type="molecule type" value="Genomic_DNA"/>
</dbReference>
<comment type="caution">
    <text evidence="3">The sequence shown here is derived from an EMBL/GenBank/DDBJ whole genome shotgun (WGS) entry which is preliminary data.</text>
</comment>
<keyword evidence="1" id="KW-0812">Transmembrane</keyword>
<evidence type="ECO:0000313" key="3">
    <source>
        <dbReference type="EMBL" id="MFL0251181.1"/>
    </source>
</evidence>
<dbReference type="InterPro" id="IPR011621">
    <property type="entry name" value="Metal-dep_PHydrolase_7TM_intra"/>
</dbReference>